<evidence type="ECO:0000256" key="4">
    <source>
        <dbReference type="ARBA" id="ARBA00022695"/>
    </source>
</evidence>
<dbReference type="Proteomes" id="UP000177230">
    <property type="component" value="Unassembled WGS sequence"/>
</dbReference>
<evidence type="ECO:0000313" key="16">
    <source>
        <dbReference type="Proteomes" id="UP000177230"/>
    </source>
</evidence>
<name>A0A1F5RB21_9BACT</name>
<dbReference type="SUPFAM" id="SSF81301">
    <property type="entry name" value="Nucleotidyltransferase"/>
    <property type="match status" value="1"/>
</dbReference>
<dbReference type="Gene3D" id="3.30.460.10">
    <property type="entry name" value="Beta Polymerase, domain 2"/>
    <property type="match status" value="1"/>
</dbReference>
<dbReference type="Pfam" id="PF12627">
    <property type="entry name" value="PolyA_pol_RNAbd"/>
    <property type="match status" value="1"/>
</dbReference>
<dbReference type="PANTHER" id="PTHR47545:SF1">
    <property type="entry name" value="MULTIFUNCTIONAL CCA PROTEIN"/>
    <property type="match status" value="1"/>
</dbReference>
<evidence type="ECO:0000256" key="8">
    <source>
        <dbReference type="ARBA" id="ARBA00022840"/>
    </source>
</evidence>
<gene>
    <name evidence="15" type="ORF">A2024_12460</name>
</gene>
<keyword evidence="2 11" id="KW-0808">Transferase</keyword>
<dbReference type="InterPro" id="IPR050124">
    <property type="entry name" value="tRNA_CCA-adding_enzyme"/>
</dbReference>
<evidence type="ECO:0000256" key="7">
    <source>
        <dbReference type="ARBA" id="ARBA00022800"/>
    </source>
</evidence>
<dbReference type="InterPro" id="IPR003607">
    <property type="entry name" value="HD/PDEase_dom"/>
</dbReference>
<keyword evidence="4" id="KW-0548">Nucleotidyltransferase</keyword>
<dbReference type="NCBIfam" id="TIGR00277">
    <property type="entry name" value="HDIG"/>
    <property type="match status" value="1"/>
</dbReference>
<comment type="similarity">
    <text evidence="11">Belongs to the tRNA nucleotidyltransferase/poly(A) polymerase family.</text>
</comment>
<evidence type="ECO:0000256" key="11">
    <source>
        <dbReference type="RuleBase" id="RU003953"/>
    </source>
</evidence>
<keyword evidence="8" id="KW-0067">ATP-binding</keyword>
<organism evidence="15 16">
    <name type="scientific">Candidatus Edwardsbacteria bacterium GWF2_54_11</name>
    <dbReference type="NCBI Taxonomy" id="1817851"/>
    <lineage>
        <taxon>Bacteria</taxon>
        <taxon>Candidatus Edwardsiibacteriota</taxon>
    </lineage>
</organism>
<evidence type="ECO:0000256" key="2">
    <source>
        <dbReference type="ARBA" id="ARBA00022679"/>
    </source>
</evidence>
<evidence type="ECO:0000256" key="6">
    <source>
        <dbReference type="ARBA" id="ARBA00022741"/>
    </source>
</evidence>
<comment type="cofactor">
    <cofactor evidence="1">
        <name>Mg(2+)</name>
        <dbReference type="ChEBI" id="CHEBI:18420"/>
    </cofactor>
</comment>
<comment type="caution">
    <text evidence="15">The sequence shown here is derived from an EMBL/GenBank/DDBJ whole genome shotgun (WGS) entry which is preliminary data.</text>
</comment>
<keyword evidence="10 11" id="KW-0694">RNA-binding</keyword>
<evidence type="ECO:0000256" key="3">
    <source>
        <dbReference type="ARBA" id="ARBA00022694"/>
    </source>
</evidence>
<dbReference type="GO" id="GO:0046872">
    <property type="term" value="F:metal ion binding"/>
    <property type="evidence" value="ECO:0007669"/>
    <property type="project" value="UniProtKB-KW"/>
</dbReference>
<evidence type="ECO:0000259" key="13">
    <source>
        <dbReference type="Pfam" id="PF12627"/>
    </source>
</evidence>
<keyword evidence="9" id="KW-0460">Magnesium</keyword>
<dbReference type="Pfam" id="PF13735">
    <property type="entry name" value="tRNA_NucTran2_2"/>
    <property type="match status" value="1"/>
</dbReference>
<sequence>MYLPKKILDSINSLGQIYEVGGVVRDRIRYSLSLDTGGIDHHKFWSYPAEEVDYLVTGMPIDALISGLGYYGQVELAGRSFGVIKFKLHIANCQAKTVDIALPRKETSTGLGHRDFEIEFDPDLPVEQDLGRRDFTVNAIALNVANIKSRIPNLIDPYNGLQDIKDRLIRMVNPRVFKEDPLRMLRACQFAARFQFSIEQDTFKAIKKNARLIRTVSPERIQQELNKMLLKADQPSIGLWLMQRSGLLKEIFPELEAGVDVTQPGGYHRYKVFEHSIKSVDYAPKSLEMRLAALLHDIAKPRCREVFEGGAHFYGHDKLGEKIAKELLERLKYSGQIISRVALLVRRHMFAFPQTEKGLRRLVAKVGIKGVYDLIELRRADIRAQGRGTEEDDRELDHFEQALTEVINKNPPFTINDLEVDGNIVMTEFHLKPGPKVGRVLRRLLDFVLDHPENNKKDLLLDEAARLLDTV</sequence>
<evidence type="ECO:0000256" key="10">
    <source>
        <dbReference type="ARBA" id="ARBA00022884"/>
    </source>
</evidence>
<keyword evidence="7" id="KW-0692">RNA repair</keyword>
<keyword evidence="3" id="KW-0819">tRNA processing</keyword>
<evidence type="ECO:0000259" key="14">
    <source>
        <dbReference type="Pfam" id="PF13735"/>
    </source>
</evidence>
<dbReference type="Gene3D" id="1.10.3090.10">
    <property type="entry name" value="cca-adding enzyme, domain 2"/>
    <property type="match status" value="1"/>
</dbReference>
<evidence type="ECO:0008006" key="17">
    <source>
        <dbReference type="Google" id="ProtNLM"/>
    </source>
</evidence>
<dbReference type="GO" id="GO:0042245">
    <property type="term" value="P:RNA repair"/>
    <property type="evidence" value="ECO:0007669"/>
    <property type="project" value="UniProtKB-KW"/>
</dbReference>
<dbReference type="CDD" id="cd00077">
    <property type="entry name" value="HDc"/>
    <property type="match status" value="1"/>
</dbReference>
<keyword evidence="6" id="KW-0547">Nucleotide-binding</keyword>
<feature type="domain" description="tRNA nucleotidyltransferase/poly(A) polymerase RNA and SrmB- binding" evidence="13">
    <location>
        <begin position="196"/>
        <end position="256"/>
    </location>
</feature>
<dbReference type="InterPro" id="IPR002646">
    <property type="entry name" value="PolA_pol_head_dom"/>
</dbReference>
<dbReference type="EMBL" id="MFFM01000036">
    <property type="protein sequence ID" value="OGF11221.1"/>
    <property type="molecule type" value="Genomic_DNA"/>
</dbReference>
<evidence type="ECO:0000256" key="1">
    <source>
        <dbReference type="ARBA" id="ARBA00001946"/>
    </source>
</evidence>
<dbReference type="AlphaFoldDB" id="A0A1F5RB21"/>
<dbReference type="Gene3D" id="1.10.246.80">
    <property type="match status" value="1"/>
</dbReference>
<dbReference type="GO" id="GO:0003723">
    <property type="term" value="F:RNA binding"/>
    <property type="evidence" value="ECO:0007669"/>
    <property type="project" value="UniProtKB-KW"/>
</dbReference>
<dbReference type="GO" id="GO:0008033">
    <property type="term" value="P:tRNA processing"/>
    <property type="evidence" value="ECO:0007669"/>
    <property type="project" value="UniProtKB-KW"/>
</dbReference>
<evidence type="ECO:0000256" key="9">
    <source>
        <dbReference type="ARBA" id="ARBA00022842"/>
    </source>
</evidence>
<dbReference type="InterPro" id="IPR032810">
    <property type="entry name" value="CCA-adding_enz_C"/>
</dbReference>
<dbReference type="GO" id="GO:0005524">
    <property type="term" value="F:ATP binding"/>
    <property type="evidence" value="ECO:0007669"/>
    <property type="project" value="UniProtKB-KW"/>
</dbReference>
<protein>
    <recommendedName>
        <fullName evidence="17">HD domain-containing protein</fullName>
    </recommendedName>
</protein>
<dbReference type="InterPro" id="IPR032828">
    <property type="entry name" value="PolyA_RNA-bd"/>
</dbReference>
<dbReference type="InterPro" id="IPR006675">
    <property type="entry name" value="HDIG_dom"/>
</dbReference>
<proteinExistence type="inferred from homology"/>
<keyword evidence="5" id="KW-0479">Metal-binding</keyword>
<evidence type="ECO:0000256" key="5">
    <source>
        <dbReference type="ARBA" id="ARBA00022723"/>
    </source>
</evidence>
<feature type="domain" description="CCA-adding enzyme C-terminal" evidence="14">
    <location>
        <begin position="321"/>
        <end position="463"/>
    </location>
</feature>
<evidence type="ECO:0000313" key="15">
    <source>
        <dbReference type="EMBL" id="OGF11221.1"/>
    </source>
</evidence>
<dbReference type="InterPro" id="IPR043519">
    <property type="entry name" value="NT_sf"/>
</dbReference>
<evidence type="ECO:0000259" key="12">
    <source>
        <dbReference type="Pfam" id="PF01743"/>
    </source>
</evidence>
<accession>A0A1F5RB21</accession>
<dbReference type="Pfam" id="PF01743">
    <property type="entry name" value="PolyA_pol"/>
    <property type="match status" value="1"/>
</dbReference>
<feature type="domain" description="Poly A polymerase head" evidence="12">
    <location>
        <begin position="18"/>
        <end position="170"/>
    </location>
</feature>
<reference evidence="15 16" key="1">
    <citation type="journal article" date="2016" name="Nat. Commun.">
        <title>Thousands of microbial genomes shed light on interconnected biogeochemical processes in an aquifer system.</title>
        <authorList>
            <person name="Anantharaman K."/>
            <person name="Brown C.T."/>
            <person name="Hug L.A."/>
            <person name="Sharon I."/>
            <person name="Castelle C.J."/>
            <person name="Probst A.J."/>
            <person name="Thomas B.C."/>
            <person name="Singh A."/>
            <person name="Wilkins M.J."/>
            <person name="Karaoz U."/>
            <person name="Brodie E.L."/>
            <person name="Williams K.H."/>
            <person name="Hubbard S.S."/>
            <person name="Banfield J.F."/>
        </authorList>
    </citation>
    <scope>NUCLEOTIDE SEQUENCE [LARGE SCALE GENOMIC DNA]</scope>
</reference>
<dbReference type="PANTHER" id="PTHR47545">
    <property type="entry name" value="MULTIFUNCTIONAL CCA PROTEIN"/>
    <property type="match status" value="1"/>
</dbReference>
<dbReference type="GO" id="GO:0016779">
    <property type="term" value="F:nucleotidyltransferase activity"/>
    <property type="evidence" value="ECO:0007669"/>
    <property type="project" value="UniProtKB-KW"/>
</dbReference>
<dbReference type="SUPFAM" id="SSF81891">
    <property type="entry name" value="Poly A polymerase C-terminal region-like"/>
    <property type="match status" value="1"/>
</dbReference>